<dbReference type="Proteomes" id="UP000187455">
    <property type="component" value="Unassembled WGS sequence"/>
</dbReference>
<evidence type="ECO:0000313" key="2">
    <source>
        <dbReference type="EMBL" id="OLY80748.1"/>
    </source>
</evidence>
<protein>
    <submittedName>
        <fullName evidence="2">Uncharacterized protein</fullName>
    </submittedName>
</protein>
<feature type="compositionally biased region" description="Low complexity" evidence="1">
    <location>
        <begin position="70"/>
        <end position="83"/>
    </location>
</feature>
<comment type="caution">
    <text evidence="2">The sequence shown here is derived from an EMBL/GenBank/DDBJ whole genome shotgun (WGS) entry which is preliminary data.</text>
</comment>
<keyword evidence="3" id="KW-1185">Reference proteome</keyword>
<reference evidence="2 3" key="1">
    <citation type="journal article" date="2016" name="Mol. Biol. Evol.">
        <title>Genome-Wide Survey of Gut Fungi (Harpellales) Reveals the First Horizontally Transferred Ubiquitin Gene from a Mosquito Host.</title>
        <authorList>
            <person name="Wang Y."/>
            <person name="White M.M."/>
            <person name="Kvist S."/>
            <person name="Moncalvo J.M."/>
        </authorList>
    </citation>
    <scope>NUCLEOTIDE SEQUENCE [LARGE SCALE GENOMIC DNA]</scope>
    <source>
        <strain evidence="2 3">ALG-7-W6</strain>
    </source>
</reference>
<gene>
    <name evidence="2" type="ORF">AYI68_g5151</name>
</gene>
<accession>A0A1R0GV81</accession>
<sequence length="106" mass="11126">MHRDDWVEKGQKLMGSNNKATDELEGVNLAKDEESAGSLGKNIVDSTSSEAMHAGDNLNSAAEKLNGTLSSTESSAKSSAQSAEDTVKSSAYDSMQVADEAVNNVM</sequence>
<evidence type="ECO:0000313" key="3">
    <source>
        <dbReference type="Proteomes" id="UP000187455"/>
    </source>
</evidence>
<feature type="compositionally biased region" description="Basic and acidic residues" evidence="1">
    <location>
        <begin position="1"/>
        <end position="11"/>
    </location>
</feature>
<dbReference type="EMBL" id="LSSL01003171">
    <property type="protein sequence ID" value="OLY80748.1"/>
    <property type="molecule type" value="Genomic_DNA"/>
</dbReference>
<name>A0A1R0GV81_9FUNG</name>
<dbReference type="AlphaFoldDB" id="A0A1R0GV81"/>
<organism evidence="2 3">
    <name type="scientific">Smittium mucronatum</name>
    <dbReference type="NCBI Taxonomy" id="133383"/>
    <lineage>
        <taxon>Eukaryota</taxon>
        <taxon>Fungi</taxon>
        <taxon>Fungi incertae sedis</taxon>
        <taxon>Zoopagomycota</taxon>
        <taxon>Kickxellomycotina</taxon>
        <taxon>Harpellomycetes</taxon>
        <taxon>Harpellales</taxon>
        <taxon>Legeriomycetaceae</taxon>
        <taxon>Smittium</taxon>
    </lineage>
</organism>
<evidence type="ECO:0000256" key="1">
    <source>
        <dbReference type="SAM" id="MobiDB-lite"/>
    </source>
</evidence>
<proteinExistence type="predicted"/>
<feature type="region of interest" description="Disordered" evidence="1">
    <location>
        <begin position="1"/>
        <end position="106"/>
    </location>
</feature>